<dbReference type="Proteomes" id="UP001597118">
    <property type="component" value="Unassembled WGS sequence"/>
</dbReference>
<dbReference type="InterPro" id="IPR033900">
    <property type="entry name" value="Gram_neg_porin_domain"/>
</dbReference>
<comment type="subcellular location">
    <subcellularLocation>
        <location evidence="1">Cell outer membrane</location>
        <topology evidence="1">Multi-pass membrane protein</topology>
    </subcellularLocation>
</comment>
<reference evidence="7" key="1">
    <citation type="journal article" date="2019" name="Int. J. Syst. Evol. Microbiol.">
        <title>The Global Catalogue of Microorganisms (GCM) 10K type strain sequencing project: providing services to taxonomists for standard genome sequencing and annotation.</title>
        <authorList>
            <consortium name="The Broad Institute Genomics Platform"/>
            <consortium name="The Broad Institute Genome Sequencing Center for Infectious Disease"/>
            <person name="Wu L."/>
            <person name="Ma J."/>
        </authorList>
    </citation>
    <scope>NUCLEOTIDE SEQUENCE [LARGE SCALE GENOMIC DNA]</scope>
    <source>
        <strain evidence="7">CCUG 53762</strain>
    </source>
</reference>
<dbReference type="PANTHER" id="PTHR34501">
    <property type="entry name" value="PROTEIN YDDL-RELATED"/>
    <property type="match status" value="1"/>
</dbReference>
<dbReference type="RefSeq" id="WP_379660655.1">
    <property type="nucleotide sequence ID" value="NZ_JBHUDG010000001.1"/>
</dbReference>
<dbReference type="InterPro" id="IPR023614">
    <property type="entry name" value="Porin_dom_sf"/>
</dbReference>
<evidence type="ECO:0000256" key="3">
    <source>
        <dbReference type="ARBA" id="ARBA00023136"/>
    </source>
</evidence>
<protein>
    <submittedName>
        <fullName evidence="6">Porin</fullName>
    </submittedName>
</protein>
<dbReference type="InterPro" id="IPR050298">
    <property type="entry name" value="Gram-neg_bact_OMP"/>
</dbReference>
<keyword evidence="7" id="KW-1185">Reference proteome</keyword>
<feature type="domain" description="Porin" evidence="5">
    <location>
        <begin position="20"/>
        <end position="317"/>
    </location>
</feature>
<evidence type="ECO:0000256" key="1">
    <source>
        <dbReference type="ARBA" id="ARBA00004571"/>
    </source>
</evidence>
<keyword evidence="3" id="KW-0472">Membrane</keyword>
<gene>
    <name evidence="6" type="ORF">ACFSAH_00175</name>
</gene>
<dbReference type="PANTHER" id="PTHR34501:SF2">
    <property type="entry name" value="OUTER MEMBRANE PORIN F-RELATED"/>
    <property type="match status" value="1"/>
</dbReference>
<evidence type="ECO:0000313" key="7">
    <source>
        <dbReference type="Proteomes" id="UP001597118"/>
    </source>
</evidence>
<evidence type="ECO:0000313" key="6">
    <source>
        <dbReference type="EMBL" id="MFD1628266.1"/>
    </source>
</evidence>
<proteinExistence type="predicted"/>
<evidence type="ECO:0000259" key="5">
    <source>
        <dbReference type="Pfam" id="PF13609"/>
    </source>
</evidence>
<accession>A0ABW4I9L5</accession>
<keyword evidence="2 4" id="KW-0732">Signal</keyword>
<dbReference type="Gene3D" id="2.40.160.10">
    <property type="entry name" value="Porin"/>
    <property type="match status" value="1"/>
</dbReference>
<name>A0ABW4I9L5_9SPHI</name>
<dbReference type="SUPFAM" id="SSF56935">
    <property type="entry name" value="Porins"/>
    <property type="match status" value="1"/>
</dbReference>
<feature type="signal peptide" evidence="4">
    <location>
        <begin position="1"/>
        <end position="22"/>
    </location>
</feature>
<evidence type="ECO:0000256" key="4">
    <source>
        <dbReference type="SAM" id="SignalP"/>
    </source>
</evidence>
<organism evidence="6 7">
    <name type="scientific">Pseudopedobacter beijingensis</name>
    <dbReference type="NCBI Taxonomy" id="1207056"/>
    <lineage>
        <taxon>Bacteria</taxon>
        <taxon>Pseudomonadati</taxon>
        <taxon>Bacteroidota</taxon>
        <taxon>Sphingobacteriia</taxon>
        <taxon>Sphingobacteriales</taxon>
        <taxon>Sphingobacteriaceae</taxon>
        <taxon>Pseudopedobacter</taxon>
    </lineage>
</organism>
<dbReference type="EMBL" id="JBHUDG010000001">
    <property type="protein sequence ID" value="MFD1628266.1"/>
    <property type="molecule type" value="Genomic_DNA"/>
</dbReference>
<dbReference type="Pfam" id="PF13609">
    <property type="entry name" value="Porin_4"/>
    <property type="match status" value="1"/>
</dbReference>
<sequence length="396" mass="43815">MMRKTYFILLSCLGFTLSLSYAQSPKDSVEVSLEPYVSLRGHLAVYDEQMELQENASKIGMRLSAGNNRVSFIAGTEVQLNMFKGSSSFNVDGDLAGGFLVVQPSQTQQVFGNRLGYLGIDLHKYGTVTFGKQWGVYRDITSYTDQFSVFGRRASATFIGGTDGGEGGTGRADQAIIYRNHFGPVSLGAQMQARNSNKSRFIDGYGLSSQIQVTKEFLIGLAYNRAFLNEPLINNHQVIGLTGNPVYFSFGTKYNSDKIDFGFILVHQKNGDFTQGELVHPTLGTLKPTVVYDANGAEVFGKYKFQKYALLLGYNLYVPETNITSIPVGNDLPINSKFRTSDLISGIIYQPVRPVQIYAEQRVSFGRTALGKKEPSVFTLGLKLDIAKQYNSTMFF</sequence>
<comment type="caution">
    <text evidence="6">The sequence shown here is derived from an EMBL/GenBank/DDBJ whole genome shotgun (WGS) entry which is preliminary data.</text>
</comment>
<feature type="chain" id="PRO_5045930130" evidence="4">
    <location>
        <begin position="23"/>
        <end position="396"/>
    </location>
</feature>
<evidence type="ECO:0000256" key="2">
    <source>
        <dbReference type="ARBA" id="ARBA00022729"/>
    </source>
</evidence>